<evidence type="ECO:0000313" key="13">
    <source>
        <dbReference type="Proteomes" id="UP000663452"/>
    </source>
</evidence>
<evidence type="ECO:0000256" key="6">
    <source>
        <dbReference type="ARBA" id="ARBA00023134"/>
    </source>
</evidence>
<gene>
    <name evidence="8 12" type="primary">der</name>
    <name evidence="12" type="ORF">JRJ22_18220</name>
</gene>
<dbReference type="SUPFAM" id="SSF52540">
    <property type="entry name" value="P-loop containing nucleoside triphosphate hydrolases"/>
    <property type="match status" value="2"/>
</dbReference>
<dbReference type="PANTHER" id="PTHR43834:SF6">
    <property type="entry name" value="GTPASE DER"/>
    <property type="match status" value="1"/>
</dbReference>
<keyword evidence="3 8" id="KW-0690">Ribosome biogenesis</keyword>
<keyword evidence="13" id="KW-1185">Reference proteome</keyword>
<dbReference type="Pfam" id="PF14714">
    <property type="entry name" value="KH_dom-like"/>
    <property type="match status" value="1"/>
</dbReference>
<dbReference type="PIRSF" id="PIRSF006485">
    <property type="entry name" value="GTP-binding_EngA"/>
    <property type="match status" value="1"/>
</dbReference>
<name>A0ABX7L7B1_9BACL</name>
<accession>A0ABX7L7B1</accession>
<feature type="binding site" evidence="8">
    <location>
        <begin position="295"/>
        <end position="298"/>
    </location>
    <ligand>
        <name>GTP</name>
        <dbReference type="ChEBI" id="CHEBI:37565"/>
        <label>2</label>
    </ligand>
</feature>
<evidence type="ECO:0000256" key="8">
    <source>
        <dbReference type="HAMAP-Rule" id="MF_00195"/>
    </source>
</evidence>
<comment type="subunit">
    <text evidence="8">Associates with the 50S ribosomal subunit.</text>
</comment>
<dbReference type="Pfam" id="PF01926">
    <property type="entry name" value="MMR_HSR1"/>
    <property type="match status" value="2"/>
</dbReference>
<dbReference type="InterPro" id="IPR005225">
    <property type="entry name" value="Small_GTP-bd"/>
</dbReference>
<keyword evidence="6 8" id="KW-0342">GTP-binding</keyword>
<dbReference type="InterPro" id="IPR016484">
    <property type="entry name" value="GTPase_Der"/>
</dbReference>
<dbReference type="PRINTS" id="PR00326">
    <property type="entry name" value="GTP1OBG"/>
</dbReference>
<evidence type="ECO:0000256" key="3">
    <source>
        <dbReference type="ARBA" id="ARBA00022517"/>
    </source>
</evidence>
<feature type="domain" description="EngA-type G" evidence="11">
    <location>
        <begin position="4"/>
        <end position="168"/>
    </location>
</feature>
<evidence type="ECO:0000256" key="10">
    <source>
        <dbReference type="RuleBase" id="RU004481"/>
    </source>
</evidence>
<keyword evidence="5 8" id="KW-0547">Nucleotide-binding</keyword>
<dbReference type="InterPro" id="IPR031166">
    <property type="entry name" value="G_ENGA"/>
</dbReference>
<evidence type="ECO:0000313" key="12">
    <source>
        <dbReference type="EMBL" id="QSF43211.1"/>
    </source>
</evidence>
<dbReference type="CDD" id="cd01895">
    <property type="entry name" value="EngA2"/>
    <property type="match status" value="1"/>
</dbReference>
<keyword evidence="4 10" id="KW-0677">Repeat</keyword>
<dbReference type="RefSeq" id="WP_054941374.1">
    <property type="nucleotide sequence ID" value="NZ_CP070969.1"/>
</dbReference>
<evidence type="ECO:0000256" key="7">
    <source>
        <dbReference type="ARBA" id="ARBA00032345"/>
    </source>
</evidence>
<feature type="domain" description="EngA-type G" evidence="11">
    <location>
        <begin position="177"/>
        <end position="352"/>
    </location>
</feature>
<comment type="function">
    <text evidence="8 10">GTPase that plays an essential role in the late steps of ribosome biogenesis.</text>
</comment>
<dbReference type="HAMAP" id="MF_00195">
    <property type="entry name" value="GTPase_Der"/>
    <property type="match status" value="1"/>
</dbReference>
<dbReference type="NCBIfam" id="TIGR00231">
    <property type="entry name" value="small_GTP"/>
    <property type="match status" value="2"/>
</dbReference>
<organism evidence="12 13">
    <name type="scientific">Paenibacillus tianjinensis</name>
    <dbReference type="NCBI Taxonomy" id="2810347"/>
    <lineage>
        <taxon>Bacteria</taxon>
        <taxon>Bacillati</taxon>
        <taxon>Bacillota</taxon>
        <taxon>Bacilli</taxon>
        <taxon>Bacillales</taxon>
        <taxon>Paenibacillaceae</taxon>
        <taxon>Paenibacillus</taxon>
    </lineage>
</organism>
<dbReference type="PROSITE" id="PS51712">
    <property type="entry name" value="G_ENGA"/>
    <property type="match status" value="2"/>
</dbReference>
<proteinExistence type="inferred from homology"/>
<dbReference type="InterPro" id="IPR032859">
    <property type="entry name" value="KH_dom-like"/>
</dbReference>
<dbReference type="EMBL" id="CP070969">
    <property type="protein sequence ID" value="QSF43211.1"/>
    <property type="molecule type" value="Genomic_DNA"/>
</dbReference>
<dbReference type="InterPro" id="IPR027417">
    <property type="entry name" value="P-loop_NTPase"/>
</dbReference>
<feature type="binding site" evidence="8">
    <location>
        <begin position="57"/>
        <end position="61"/>
    </location>
    <ligand>
        <name>GTP</name>
        <dbReference type="ChEBI" id="CHEBI:37565"/>
        <label>1</label>
    </ligand>
</feature>
<reference evidence="12 13" key="1">
    <citation type="submission" date="2021-02" db="EMBL/GenBank/DDBJ databases">
        <title>Paenibacillus tianjinensis sp. nov.</title>
        <authorList>
            <person name="Liu H."/>
        </authorList>
    </citation>
    <scope>NUCLEOTIDE SEQUENCE [LARGE SCALE GENOMIC DNA]</scope>
    <source>
        <strain evidence="12 13">TB2019</strain>
    </source>
</reference>
<evidence type="ECO:0000256" key="4">
    <source>
        <dbReference type="ARBA" id="ARBA00022737"/>
    </source>
</evidence>
<evidence type="ECO:0000259" key="11">
    <source>
        <dbReference type="PROSITE" id="PS51712"/>
    </source>
</evidence>
<feature type="binding site" evidence="8">
    <location>
        <begin position="183"/>
        <end position="190"/>
    </location>
    <ligand>
        <name>GTP</name>
        <dbReference type="ChEBI" id="CHEBI:37565"/>
        <label>2</label>
    </ligand>
</feature>
<sequence length="441" mass="49068">MARPVVAIVGRPNVGKSTIFNRLIGDRLAIVEDKPGITRDRIYGVSDWNGKSFSVIDTGGIEIDGEDAILKSIRVQAELAIEEADVIVFMCEAKSGLTNADEEVAQILFRSGKPIVLAINKVDNMKRTEDIYEFYSLGIGDPIGISGSHGTGIGDLLDAVTEKLPEKEDEEYDEDVIRVALIGRPNVGKSSLVNAILGEERVIVSDVAGTTRDAIDTPFERDGQRYVLIDTAGMRKRGKVYETTEKYSVMRAMRAIERADVVLVVINGQEGIIDQDKHIAGYAHDAGKASIFVVNKWDAVEKDDKTMQNFENTIRDHFLFMTYAPVVFLSALTKQRLQKLLPVVQHVAQQHALRITTHLVNDVVSDAVAINPPPTDKGRRLRINYVTQVAVKPPTIVVFVNDPSLMHFSYERYLENKIRAAFNFEGTPIRLFTRRKSENEG</sequence>
<evidence type="ECO:0000256" key="9">
    <source>
        <dbReference type="PROSITE-ProRule" id="PRU01049"/>
    </source>
</evidence>
<evidence type="ECO:0000256" key="1">
    <source>
        <dbReference type="ARBA" id="ARBA00008279"/>
    </source>
</evidence>
<feature type="binding site" evidence="8">
    <location>
        <begin position="120"/>
        <end position="123"/>
    </location>
    <ligand>
        <name>GTP</name>
        <dbReference type="ChEBI" id="CHEBI:37565"/>
        <label>1</label>
    </ligand>
</feature>
<dbReference type="InterPro" id="IPR006073">
    <property type="entry name" value="GTP-bd"/>
</dbReference>
<comment type="similarity">
    <text evidence="1 8 9 10">Belongs to the TRAFAC class TrmE-Era-EngA-EngB-Septin-like GTPase superfamily. EngA (Der) GTPase family.</text>
</comment>
<dbReference type="InterPro" id="IPR015946">
    <property type="entry name" value="KH_dom-like_a/b"/>
</dbReference>
<dbReference type="Gene3D" id="3.40.50.300">
    <property type="entry name" value="P-loop containing nucleotide triphosphate hydrolases"/>
    <property type="match status" value="2"/>
</dbReference>
<dbReference type="PANTHER" id="PTHR43834">
    <property type="entry name" value="GTPASE DER"/>
    <property type="match status" value="1"/>
</dbReference>
<evidence type="ECO:0000256" key="5">
    <source>
        <dbReference type="ARBA" id="ARBA00022741"/>
    </source>
</evidence>
<dbReference type="NCBIfam" id="TIGR03594">
    <property type="entry name" value="GTPase_EngA"/>
    <property type="match status" value="1"/>
</dbReference>
<protein>
    <recommendedName>
        <fullName evidence="2 8">GTPase Der</fullName>
    </recommendedName>
    <alternativeName>
        <fullName evidence="7 8">GTP-binding protein EngA</fullName>
    </alternativeName>
</protein>
<feature type="binding site" evidence="8">
    <location>
        <begin position="230"/>
        <end position="234"/>
    </location>
    <ligand>
        <name>GTP</name>
        <dbReference type="ChEBI" id="CHEBI:37565"/>
        <label>2</label>
    </ligand>
</feature>
<dbReference type="Gene3D" id="3.30.300.20">
    <property type="match status" value="1"/>
</dbReference>
<dbReference type="Proteomes" id="UP000663452">
    <property type="component" value="Chromosome"/>
</dbReference>
<dbReference type="CDD" id="cd01894">
    <property type="entry name" value="EngA1"/>
    <property type="match status" value="1"/>
</dbReference>
<evidence type="ECO:0000256" key="2">
    <source>
        <dbReference type="ARBA" id="ARBA00020953"/>
    </source>
</evidence>
<feature type="binding site" evidence="8">
    <location>
        <begin position="10"/>
        <end position="17"/>
    </location>
    <ligand>
        <name>GTP</name>
        <dbReference type="ChEBI" id="CHEBI:37565"/>
        <label>1</label>
    </ligand>
</feature>